<dbReference type="PANTHER" id="PTHR34820">
    <property type="entry name" value="INNER MEMBRANE PROTEIN YEBZ"/>
    <property type="match status" value="1"/>
</dbReference>
<dbReference type="Gene3D" id="2.60.40.1220">
    <property type="match status" value="1"/>
</dbReference>
<protein>
    <submittedName>
        <fullName evidence="6">Unannotated protein</fullName>
    </submittedName>
</protein>
<dbReference type="EMBL" id="CAEZTO010000007">
    <property type="protein sequence ID" value="CAB4570598.1"/>
    <property type="molecule type" value="Genomic_DNA"/>
</dbReference>
<organism evidence="6">
    <name type="scientific">freshwater metagenome</name>
    <dbReference type="NCBI Taxonomy" id="449393"/>
    <lineage>
        <taxon>unclassified sequences</taxon>
        <taxon>metagenomes</taxon>
        <taxon>ecological metagenomes</taxon>
    </lineage>
</organism>
<feature type="domain" description="CopC" evidence="5">
    <location>
        <begin position="24"/>
        <end position="120"/>
    </location>
</feature>
<accession>A0A6J6CKU2</accession>
<sequence length="124" mass="13444">MNKKVLTAALVVLLSLGGLPAQSHSQLVDASPRPNTTLTTSPRQVLLTFNEELIDLGGKSNVITVTNARNQRVAVGQTVVASNQLSASFSRNLAVGRYTVWWRAVSADGHPISGKYRFSITKRR</sequence>
<proteinExistence type="predicted"/>
<gene>
    <name evidence="6" type="ORF">UFOPK1503_01046</name>
    <name evidence="7" type="ORF">UFOPK1693_00679</name>
</gene>
<dbReference type="AlphaFoldDB" id="A0A6J6CKU2"/>
<evidence type="ECO:0000256" key="2">
    <source>
        <dbReference type="ARBA" id="ARBA00022723"/>
    </source>
</evidence>
<dbReference type="InterPro" id="IPR014755">
    <property type="entry name" value="Cu-Rt/internalin_Ig-like"/>
</dbReference>
<dbReference type="GO" id="GO:0006825">
    <property type="term" value="P:copper ion transport"/>
    <property type="evidence" value="ECO:0007669"/>
    <property type="project" value="InterPro"/>
</dbReference>
<evidence type="ECO:0000313" key="6">
    <source>
        <dbReference type="EMBL" id="CAB4550939.1"/>
    </source>
</evidence>
<evidence type="ECO:0000256" key="4">
    <source>
        <dbReference type="ARBA" id="ARBA00023008"/>
    </source>
</evidence>
<dbReference type="Pfam" id="PF04234">
    <property type="entry name" value="CopC"/>
    <property type="match status" value="1"/>
</dbReference>
<dbReference type="InterPro" id="IPR007348">
    <property type="entry name" value="CopC_dom"/>
</dbReference>
<keyword evidence="3" id="KW-0732">Signal</keyword>
<dbReference type="GO" id="GO:0046688">
    <property type="term" value="P:response to copper ion"/>
    <property type="evidence" value="ECO:0007669"/>
    <property type="project" value="InterPro"/>
</dbReference>
<dbReference type="GO" id="GO:0030313">
    <property type="term" value="C:cell envelope"/>
    <property type="evidence" value="ECO:0007669"/>
    <property type="project" value="UniProtKB-SubCell"/>
</dbReference>
<keyword evidence="2" id="KW-0479">Metal-binding</keyword>
<dbReference type="GO" id="GO:0005507">
    <property type="term" value="F:copper ion binding"/>
    <property type="evidence" value="ECO:0007669"/>
    <property type="project" value="InterPro"/>
</dbReference>
<evidence type="ECO:0000256" key="1">
    <source>
        <dbReference type="ARBA" id="ARBA00004196"/>
    </source>
</evidence>
<reference evidence="6" key="1">
    <citation type="submission" date="2020-05" db="EMBL/GenBank/DDBJ databases">
        <authorList>
            <person name="Chiriac C."/>
            <person name="Salcher M."/>
            <person name="Ghai R."/>
            <person name="Kavagutti S V."/>
        </authorList>
    </citation>
    <scope>NUCLEOTIDE SEQUENCE</scope>
</reference>
<dbReference type="PANTHER" id="PTHR34820:SF4">
    <property type="entry name" value="INNER MEMBRANE PROTEIN YEBZ"/>
    <property type="match status" value="1"/>
</dbReference>
<dbReference type="GO" id="GO:0005886">
    <property type="term" value="C:plasma membrane"/>
    <property type="evidence" value="ECO:0007669"/>
    <property type="project" value="TreeGrafter"/>
</dbReference>
<dbReference type="InterPro" id="IPR014756">
    <property type="entry name" value="Ig_E-set"/>
</dbReference>
<name>A0A6J6CKU2_9ZZZZ</name>
<evidence type="ECO:0000313" key="7">
    <source>
        <dbReference type="EMBL" id="CAB4570598.1"/>
    </source>
</evidence>
<dbReference type="InterPro" id="IPR032694">
    <property type="entry name" value="CopC/D"/>
</dbReference>
<comment type="subcellular location">
    <subcellularLocation>
        <location evidence="1">Cell envelope</location>
    </subcellularLocation>
</comment>
<evidence type="ECO:0000256" key="3">
    <source>
        <dbReference type="ARBA" id="ARBA00022729"/>
    </source>
</evidence>
<dbReference type="GO" id="GO:0042597">
    <property type="term" value="C:periplasmic space"/>
    <property type="evidence" value="ECO:0007669"/>
    <property type="project" value="InterPro"/>
</dbReference>
<evidence type="ECO:0000259" key="5">
    <source>
        <dbReference type="Pfam" id="PF04234"/>
    </source>
</evidence>
<dbReference type="SUPFAM" id="SSF81296">
    <property type="entry name" value="E set domains"/>
    <property type="match status" value="1"/>
</dbReference>
<dbReference type="EMBL" id="CAEZST010000023">
    <property type="protein sequence ID" value="CAB4550939.1"/>
    <property type="molecule type" value="Genomic_DNA"/>
</dbReference>
<keyword evidence="4" id="KW-0186">Copper</keyword>